<sequence>MYKSGAIIELYSYNKCSLASIRIEIVEVGGPCKAPIKVQLQGTLQAPADPSGFKDGDGWVTFERIDGLTLAGGGIFDGQGQAVWGKHCKQTKYCSKLPIIQLRHQLLDSGCLAAKTSPFRVLVSLLRKIAPIKSDGIHVGHSMGIKITDTTIQAGDDCISLGDGSKKITVTKVTCGPGHGIISVGSLGKYQNEEAVGGVIVKNCTIKNTTNGN</sequence>
<evidence type="ECO:0000256" key="1">
    <source>
        <dbReference type="ARBA" id="ARBA00004191"/>
    </source>
</evidence>
<evidence type="ECO:0000256" key="8">
    <source>
        <dbReference type="PROSITE-ProRule" id="PRU10052"/>
    </source>
</evidence>
<comment type="subcellular location">
    <subcellularLocation>
        <location evidence="1">Secreted</location>
        <location evidence="1">Cell wall</location>
    </subcellularLocation>
</comment>
<proteinExistence type="inferred from homology"/>
<dbReference type="STRING" id="63057.A0A2P5DV16"/>
<keyword evidence="7" id="KW-0961">Cell wall biogenesis/degradation</keyword>
<dbReference type="Pfam" id="PF00295">
    <property type="entry name" value="Glyco_hydro_28"/>
    <property type="match status" value="2"/>
</dbReference>
<dbReference type="SUPFAM" id="SSF51126">
    <property type="entry name" value="Pectin lyase-like"/>
    <property type="match status" value="1"/>
</dbReference>
<evidence type="ECO:0000256" key="2">
    <source>
        <dbReference type="ARBA" id="ARBA00008834"/>
    </source>
</evidence>
<dbReference type="PROSITE" id="PS00502">
    <property type="entry name" value="POLYGALACTURONASE"/>
    <property type="match status" value="1"/>
</dbReference>
<dbReference type="Gene3D" id="2.160.20.10">
    <property type="entry name" value="Single-stranded right-handed beta-helix, Pectin lyase-like"/>
    <property type="match status" value="1"/>
</dbReference>
<evidence type="ECO:0000313" key="10">
    <source>
        <dbReference type="EMBL" id="PON77143.1"/>
    </source>
</evidence>
<protein>
    <submittedName>
        <fullName evidence="10">Glycoside hydrolase</fullName>
    </submittedName>
</protein>
<evidence type="ECO:0000256" key="6">
    <source>
        <dbReference type="ARBA" id="ARBA00023295"/>
    </source>
</evidence>
<reference evidence="11" key="1">
    <citation type="submission" date="2016-06" db="EMBL/GenBank/DDBJ databases">
        <title>Parallel loss of symbiosis genes in relatives of nitrogen-fixing non-legume Parasponia.</title>
        <authorList>
            <person name="Van Velzen R."/>
            <person name="Holmer R."/>
            <person name="Bu F."/>
            <person name="Rutten L."/>
            <person name="Van Zeijl A."/>
            <person name="Liu W."/>
            <person name="Santuari L."/>
            <person name="Cao Q."/>
            <person name="Sharma T."/>
            <person name="Shen D."/>
            <person name="Roswanjaya Y."/>
            <person name="Wardhani T."/>
            <person name="Kalhor M.S."/>
            <person name="Jansen J."/>
            <person name="Van den Hoogen J."/>
            <person name="Gungor B."/>
            <person name="Hartog M."/>
            <person name="Hontelez J."/>
            <person name="Verver J."/>
            <person name="Yang W.-C."/>
            <person name="Schijlen E."/>
            <person name="Repin R."/>
            <person name="Schilthuizen M."/>
            <person name="Schranz E."/>
            <person name="Heidstra R."/>
            <person name="Miyata K."/>
            <person name="Fedorova E."/>
            <person name="Kohlen W."/>
            <person name="Bisseling T."/>
            <person name="Smit S."/>
            <person name="Geurts R."/>
        </authorList>
    </citation>
    <scope>NUCLEOTIDE SEQUENCE [LARGE SCALE GENOMIC DNA]</scope>
    <source>
        <strain evidence="11">cv. RG33-2</strain>
    </source>
</reference>
<evidence type="ECO:0000256" key="4">
    <source>
        <dbReference type="ARBA" id="ARBA00022525"/>
    </source>
</evidence>
<name>A0A2P5DV16_TREOI</name>
<keyword evidence="6 9" id="KW-0326">Glycosidase</keyword>
<dbReference type="PANTHER" id="PTHR31375">
    <property type="match status" value="1"/>
</dbReference>
<dbReference type="OrthoDB" id="187139at2759"/>
<accession>A0A2P5DV16</accession>
<dbReference type="Proteomes" id="UP000237000">
    <property type="component" value="Unassembled WGS sequence"/>
</dbReference>
<dbReference type="GO" id="GO:0004650">
    <property type="term" value="F:polygalacturonase activity"/>
    <property type="evidence" value="ECO:0007669"/>
    <property type="project" value="InterPro"/>
</dbReference>
<comment type="caution">
    <text evidence="10">The sequence shown here is derived from an EMBL/GenBank/DDBJ whole genome shotgun (WGS) entry which is preliminary data.</text>
</comment>
<keyword evidence="4" id="KW-0964">Secreted</keyword>
<dbReference type="InterPro" id="IPR000743">
    <property type="entry name" value="Glyco_hydro_28"/>
</dbReference>
<evidence type="ECO:0000313" key="11">
    <source>
        <dbReference type="Proteomes" id="UP000237000"/>
    </source>
</evidence>
<comment type="similarity">
    <text evidence="2 9">Belongs to the glycosyl hydrolase 28 family.</text>
</comment>
<dbReference type="GO" id="GO:0071555">
    <property type="term" value="P:cell wall organization"/>
    <property type="evidence" value="ECO:0007669"/>
    <property type="project" value="UniProtKB-KW"/>
</dbReference>
<feature type="active site" evidence="8">
    <location>
        <position position="179"/>
    </location>
</feature>
<dbReference type="InParanoid" id="A0A2P5DV16"/>
<evidence type="ECO:0000256" key="3">
    <source>
        <dbReference type="ARBA" id="ARBA00022512"/>
    </source>
</evidence>
<dbReference type="InterPro" id="IPR011050">
    <property type="entry name" value="Pectin_lyase_fold/virulence"/>
</dbReference>
<gene>
    <name evidence="10" type="ORF">TorRG33x02_241150</name>
</gene>
<keyword evidence="3" id="KW-0134">Cell wall</keyword>
<dbReference type="InterPro" id="IPR012334">
    <property type="entry name" value="Pectin_lyas_fold"/>
</dbReference>
<dbReference type="AlphaFoldDB" id="A0A2P5DV16"/>
<dbReference type="EMBL" id="JXTC01000247">
    <property type="protein sequence ID" value="PON77143.1"/>
    <property type="molecule type" value="Genomic_DNA"/>
</dbReference>
<organism evidence="10 11">
    <name type="scientific">Trema orientale</name>
    <name type="common">Charcoal tree</name>
    <name type="synonym">Celtis orientalis</name>
    <dbReference type="NCBI Taxonomy" id="63057"/>
    <lineage>
        <taxon>Eukaryota</taxon>
        <taxon>Viridiplantae</taxon>
        <taxon>Streptophyta</taxon>
        <taxon>Embryophyta</taxon>
        <taxon>Tracheophyta</taxon>
        <taxon>Spermatophyta</taxon>
        <taxon>Magnoliopsida</taxon>
        <taxon>eudicotyledons</taxon>
        <taxon>Gunneridae</taxon>
        <taxon>Pentapetalae</taxon>
        <taxon>rosids</taxon>
        <taxon>fabids</taxon>
        <taxon>Rosales</taxon>
        <taxon>Cannabaceae</taxon>
        <taxon>Trema</taxon>
    </lineage>
</organism>
<dbReference type="GO" id="GO:0005975">
    <property type="term" value="P:carbohydrate metabolic process"/>
    <property type="evidence" value="ECO:0007669"/>
    <property type="project" value="InterPro"/>
</dbReference>
<evidence type="ECO:0000256" key="9">
    <source>
        <dbReference type="RuleBase" id="RU361169"/>
    </source>
</evidence>
<keyword evidence="11" id="KW-1185">Reference proteome</keyword>
<evidence type="ECO:0000256" key="5">
    <source>
        <dbReference type="ARBA" id="ARBA00022801"/>
    </source>
</evidence>
<evidence type="ECO:0000256" key="7">
    <source>
        <dbReference type="ARBA" id="ARBA00023316"/>
    </source>
</evidence>
<keyword evidence="5 9" id="KW-0378">Hydrolase</keyword>